<dbReference type="EMBL" id="CP033464">
    <property type="protein sequence ID" value="QDX92044.1"/>
    <property type="molecule type" value="Genomic_DNA"/>
</dbReference>
<gene>
    <name evidence="2" type="ORF">EEL30_06485</name>
</gene>
<sequence>MREIKFRAWDKEDEYMNGWELIKIDVEYSLMQFLEMDRFEIMQYTGLHDKNGKEIYEGDFVRVLIQGGFSQHFIDQEVVTSVMYIPSKANYKPFDQCRIWMEDGKLPKVEVIGNIYQNPAMSLGAFLTSNHLKEEAQ</sequence>
<reference evidence="2 3" key="1">
    <citation type="submission" date="2018-11" db="EMBL/GenBank/DDBJ databases">
        <title>Phylogenetic determinants of toxin gene distribution in genomes of Brevibacillus laterosporus.</title>
        <authorList>
            <person name="Glare T.R."/>
            <person name="Durrant A."/>
            <person name="Berry C."/>
            <person name="Palma L."/>
            <person name="Ormskirk M."/>
            <person name="Cox M.O."/>
        </authorList>
    </citation>
    <scope>NUCLEOTIDE SEQUENCE [LARGE SCALE GENOMIC DNA]</scope>
    <source>
        <strain evidence="2 3">1821L</strain>
    </source>
</reference>
<protein>
    <recommendedName>
        <fullName evidence="1">YopX protein domain-containing protein</fullName>
    </recommendedName>
</protein>
<dbReference type="AlphaFoldDB" id="A0A518V4X5"/>
<name>A0A518V4X5_BRELA</name>
<dbReference type="Proteomes" id="UP000319432">
    <property type="component" value="Chromosome"/>
</dbReference>
<evidence type="ECO:0000313" key="3">
    <source>
        <dbReference type="Proteomes" id="UP000319432"/>
    </source>
</evidence>
<dbReference type="OrthoDB" id="1809393at2"/>
<dbReference type="SUPFAM" id="SSF159006">
    <property type="entry name" value="YopX-like"/>
    <property type="match status" value="1"/>
</dbReference>
<dbReference type="InterPro" id="IPR023385">
    <property type="entry name" value="YopX-like_C"/>
</dbReference>
<feature type="domain" description="YopX protein" evidence="1">
    <location>
        <begin position="5"/>
        <end position="120"/>
    </location>
</feature>
<organism evidence="2 3">
    <name type="scientific">Brevibacillus laterosporus</name>
    <name type="common">Bacillus laterosporus</name>
    <dbReference type="NCBI Taxonomy" id="1465"/>
    <lineage>
        <taxon>Bacteria</taxon>
        <taxon>Bacillati</taxon>
        <taxon>Bacillota</taxon>
        <taxon>Bacilli</taxon>
        <taxon>Bacillales</taxon>
        <taxon>Paenibacillaceae</taxon>
        <taxon>Brevibacillus</taxon>
    </lineage>
</organism>
<dbReference type="Gene3D" id="2.30.30.290">
    <property type="entry name" value="YopX-like domains"/>
    <property type="match status" value="1"/>
</dbReference>
<dbReference type="Pfam" id="PF09643">
    <property type="entry name" value="YopX"/>
    <property type="match status" value="1"/>
</dbReference>
<keyword evidence="3" id="KW-1185">Reference proteome</keyword>
<proteinExistence type="predicted"/>
<evidence type="ECO:0000259" key="1">
    <source>
        <dbReference type="Pfam" id="PF09643"/>
    </source>
</evidence>
<dbReference type="InterPro" id="IPR010024">
    <property type="entry name" value="CHP16711"/>
</dbReference>
<evidence type="ECO:0000313" key="2">
    <source>
        <dbReference type="EMBL" id="QDX92044.1"/>
    </source>
</evidence>
<dbReference type="InterPro" id="IPR019096">
    <property type="entry name" value="YopX_protein"/>
</dbReference>
<dbReference type="NCBIfam" id="TIGR01671">
    <property type="entry name" value="phage_TIGR01671"/>
    <property type="match status" value="1"/>
</dbReference>
<accession>A0A518V4X5</accession>